<dbReference type="SUPFAM" id="SSF49384">
    <property type="entry name" value="Carbohydrate-binding domain"/>
    <property type="match status" value="1"/>
</dbReference>
<dbReference type="InterPro" id="IPR012291">
    <property type="entry name" value="CBM2_carb-bd_dom_sf"/>
</dbReference>
<keyword evidence="1 3" id="KW-0732">Signal</keyword>
<evidence type="ECO:0000256" key="1">
    <source>
        <dbReference type="ARBA" id="ARBA00022729"/>
    </source>
</evidence>
<feature type="signal peptide" evidence="3">
    <location>
        <begin position="1"/>
        <end position="26"/>
    </location>
</feature>
<dbReference type="InterPro" id="IPR001919">
    <property type="entry name" value="CBD2"/>
</dbReference>
<dbReference type="CDD" id="cd21177">
    <property type="entry name" value="LPMO_AA10"/>
    <property type="match status" value="1"/>
</dbReference>
<name>A0A919ILQ6_9ACTN</name>
<dbReference type="Pfam" id="PF03067">
    <property type="entry name" value="LPMO_10"/>
    <property type="match status" value="1"/>
</dbReference>
<dbReference type="GO" id="GO:0030247">
    <property type="term" value="F:polysaccharide binding"/>
    <property type="evidence" value="ECO:0007669"/>
    <property type="project" value="UniProtKB-UniRule"/>
</dbReference>
<dbReference type="PANTHER" id="PTHR34823:SF1">
    <property type="entry name" value="CHITIN-BINDING TYPE-4 DOMAIN-CONTAINING PROTEIN"/>
    <property type="match status" value="1"/>
</dbReference>
<dbReference type="InterPro" id="IPR004302">
    <property type="entry name" value="Cellulose/chitin-bd_N"/>
</dbReference>
<evidence type="ECO:0000256" key="3">
    <source>
        <dbReference type="SAM" id="SignalP"/>
    </source>
</evidence>
<dbReference type="EMBL" id="BOMH01000046">
    <property type="protein sequence ID" value="GID68370.1"/>
    <property type="molecule type" value="Genomic_DNA"/>
</dbReference>
<dbReference type="Gene3D" id="2.60.40.290">
    <property type="match status" value="1"/>
</dbReference>
<feature type="chain" id="PRO_5039532283" description="CBM2 domain-containing protein" evidence="3">
    <location>
        <begin position="27"/>
        <end position="362"/>
    </location>
</feature>
<dbReference type="InterPro" id="IPR014756">
    <property type="entry name" value="Ig_E-set"/>
</dbReference>
<proteinExistence type="predicted"/>
<dbReference type="Proteomes" id="UP000619479">
    <property type="component" value="Unassembled WGS sequence"/>
</dbReference>
<protein>
    <recommendedName>
        <fullName evidence="4">CBM2 domain-containing protein</fullName>
    </recommendedName>
</protein>
<feature type="region of interest" description="Disordered" evidence="2">
    <location>
        <begin position="233"/>
        <end position="262"/>
    </location>
</feature>
<feature type="compositionally biased region" description="Low complexity" evidence="2">
    <location>
        <begin position="234"/>
        <end position="262"/>
    </location>
</feature>
<gene>
    <name evidence="5" type="ORF">Acy02nite_62510</name>
</gene>
<dbReference type="Gene3D" id="2.70.50.50">
    <property type="entry name" value="chitin-binding protein cbp21"/>
    <property type="match status" value="1"/>
</dbReference>
<organism evidence="5 6">
    <name type="scientific">Actinoplanes cyaneus</name>
    <dbReference type="NCBI Taxonomy" id="52696"/>
    <lineage>
        <taxon>Bacteria</taxon>
        <taxon>Bacillati</taxon>
        <taxon>Actinomycetota</taxon>
        <taxon>Actinomycetes</taxon>
        <taxon>Micromonosporales</taxon>
        <taxon>Micromonosporaceae</taxon>
        <taxon>Actinoplanes</taxon>
    </lineage>
</organism>
<dbReference type="GO" id="GO:0005975">
    <property type="term" value="P:carbohydrate metabolic process"/>
    <property type="evidence" value="ECO:0007669"/>
    <property type="project" value="InterPro"/>
</dbReference>
<evidence type="ECO:0000313" key="5">
    <source>
        <dbReference type="EMBL" id="GID68370.1"/>
    </source>
</evidence>
<keyword evidence="6" id="KW-1185">Reference proteome</keyword>
<evidence type="ECO:0000259" key="4">
    <source>
        <dbReference type="PROSITE" id="PS51173"/>
    </source>
</evidence>
<dbReference type="PANTHER" id="PTHR34823">
    <property type="entry name" value="GLCNAC-BINDING PROTEIN A"/>
    <property type="match status" value="1"/>
</dbReference>
<dbReference type="InterPro" id="IPR008965">
    <property type="entry name" value="CBM2/CBM3_carb-bd_dom_sf"/>
</dbReference>
<sequence>MHNVVRARFLLSAVIAALVAALVVIATPSSPAAAHGNVLSPASRNYGCFERWGDKFQAPEMATQDPMCYQAWQADPQAMWNWNGLFREGVAGNHQAAIPDGQLCSAGKTQNGRYAAMDTIGDWKATNLANSFTLNLFDGARHGADYIRVYVSKPSYNPVTQALKWSDLDLVKEVPNTPAAQWTQQLSNGVQMDIPVSAAGRTGRAMVYTIWQASHLDQSYYFCSDVNFGGGGSSPSPSTSASASTSPSTSPSASTSPSTSTSPATGACAATVSVASQWSGAYQATVNVTAGNAAVKGWAVTLTYGGAQTVQQSWNATVLASGNQIQATNAAYNGTLPAGGSTSFGFVAAGAPATPTVTCSAV</sequence>
<dbReference type="Pfam" id="PF00553">
    <property type="entry name" value="CBM_2"/>
    <property type="match status" value="1"/>
</dbReference>
<comment type="caution">
    <text evidence="5">The sequence shown here is derived from an EMBL/GenBank/DDBJ whole genome shotgun (WGS) entry which is preliminary data.</text>
</comment>
<dbReference type="SMART" id="SM00637">
    <property type="entry name" value="CBD_II"/>
    <property type="match status" value="1"/>
</dbReference>
<reference evidence="5" key="1">
    <citation type="submission" date="2021-01" db="EMBL/GenBank/DDBJ databases">
        <title>Whole genome shotgun sequence of Actinoplanes cyaneus NBRC 14990.</title>
        <authorList>
            <person name="Komaki H."/>
            <person name="Tamura T."/>
        </authorList>
    </citation>
    <scope>NUCLEOTIDE SEQUENCE</scope>
    <source>
        <strain evidence="5">NBRC 14990</strain>
    </source>
</reference>
<feature type="domain" description="CBM2" evidence="4">
    <location>
        <begin position="261"/>
        <end position="362"/>
    </location>
</feature>
<dbReference type="AlphaFoldDB" id="A0A919ILQ6"/>
<accession>A0A919ILQ6</accession>
<dbReference type="InterPro" id="IPR051024">
    <property type="entry name" value="GlcNAc_Chitin_IntDeg"/>
</dbReference>
<evidence type="ECO:0000256" key="2">
    <source>
        <dbReference type="SAM" id="MobiDB-lite"/>
    </source>
</evidence>
<dbReference type="GO" id="GO:0004553">
    <property type="term" value="F:hydrolase activity, hydrolyzing O-glycosyl compounds"/>
    <property type="evidence" value="ECO:0007669"/>
    <property type="project" value="InterPro"/>
</dbReference>
<dbReference type="RefSeq" id="WP_203747827.1">
    <property type="nucleotide sequence ID" value="NZ_BAAAUC010000022.1"/>
</dbReference>
<dbReference type="SUPFAM" id="SSF81296">
    <property type="entry name" value="E set domains"/>
    <property type="match status" value="1"/>
</dbReference>
<dbReference type="PROSITE" id="PS51173">
    <property type="entry name" value="CBM2"/>
    <property type="match status" value="1"/>
</dbReference>
<evidence type="ECO:0000313" key="6">
    <source>
        <dbReference type="Proteomes" id="UP000619479"/>
    </source>
</evidence>